<sequence length="234" mass="25579">MDVHRYSGRDPLEQVDIQKSLVEALDTAADQVGLDRDAWCRQEGGDSELAVLPADVDEAVVVADFTRELAISLRRQNRSRRHECRLRVRMAMHCGVLLEGANGYAARAPVEACRLRDSAELRKALASRANADLALIVSDVLFRDIVEPGYRGLQPDRFQQVSVCEKEYRGVGYILLPEQAAPVAGTDRPDQGTPVLGGIVAKADHGIANASTVIGGQHMLTRSESGQPRGVRRD</sequence>
<evidence type="ECO:0000313" key="2">
    <source>
        <dbReference type="Proteomes" id="UP001500266"/>
    </source>
</evidence>
<comment type="caution">
    <text evidence="1">The sequence shown here is derived from an EMBL/GenBank/DDBJ whole genome shotgun (WGS) entry which is preliminary data.</text>
</comment>
<keyword evidence="2" id="KW-1185">Reference proteome</keyword>
<gene>
    <name evidence="1" type="ORF">GCM10022416_64050</name>
</gene>
<dbReference type="Proteomes" id="UP001500266">
    <property type="component" value="Unassembled WGS sequence"/>
</dbReference>
<proteinExistence type="predicted"/>
<dbReference type="InterPro" id="IPR029787">
    <property type="entry name" value="Nucleotide_cyclase"/>
</dbReference>
<dbReference type="EMBL" id="BAABDO010000277">
    <property type="protein sequence ID" value="GAA3510398.1"/>
    <property type="molecule type" value="Genomic_DNA"/>
</dbReference>
<dbReference type="Gene3D" id="3.30.70.1230">
    <property type="entry name" value="Nucleotide cyclase"/>
    <property type="match status" value="1"/>
</dbReference>
<reference evidence="2" key="1">
    <citation type="journal article" date="2019" name="Int. J. Syst. Evol. Microbiol.">
        <title>The Global Catalogue of Microorganisms (GCM) 10K type strain sequencing project: providing services to taxonomists for standard genome sequencing and annotation.</title>
        <authorList>
            <consortium name="The Broad Institute Genomics Platform"/>
            <consortium name="The Broad Institute Genome Sequencing Center for Infectious Disease"/>
            <person name="Wu L."/>
            <person name="Ma J."/>
        </authorList>
    </citation>
    <scope>NUCLEOTIDE SEQUENCE [LARGE SCALE GENOMIC DNA]</scope>
    <source>
        <strain evidence="2">JCM 17316</strain>
    </source>
</reference>
<accession>A0ABP6UNG7</accession>
<dbReference type="SUPFAM" id="SSF55073">
    <property type="entry name" value="Nucleotide cyclase"/>
    <property type="match status" value="1"/>
</dbReference>
<organism evidence="1 2">
    <name type="scientific">Actinomadura keratinilytica</name>
    <dbReference type="NCBI Taxonomy" id="547461"/>
    <lineage>
        <taxon>Bacteria</taxon>
        <taxon>Bacillati</taxon>
        <taxon>Actinomycetota</taxon>
        <taxon>Actinomycetes</taxon>
        <taxon>Streptosporangiales</taxon>
        <taxon>Thermomonosporaceae</taxon>
        <taxon>Actinomadura</taxon>
    </lineage>
</organism>
<dbReference type="RefSeq" id="WP_345025667.1">
    <property type="nucleotide sequence ID" value="NZ_BAABDO010000277.1"/>
</dbReference>
<name>A0ABP6UNG7_9ACTN</name>
<protein>
    <submittedName>
        <fullName evidence="1">Uncharacterized protein</fullName>
    </submittedName>
</protein>
<evidence type="ECO:0000313" key="1">
    <source>
        <dbReference type="EMBL" id="GAA3510398.1"/>
    </source>
</evidence>